<evidence type="ECO:0000313" key="4">
    <source>
        <dbReference type="Proteomes" id="UP000318055"/>
    </source>
</evidence>
<dbReference type="InterPro" id="IPR032466">
    <property type="entry name" value="Metal_Hydrolase"/>
</dbReference>
<dbReference type="InterPro" id="IPR006680">
    <property type="entry name" value="Amidohydro-rel"/>
</dbReference>
<keyword evidence="4" id="KW-1185">Reference proteome</keyword>
<reference evidence="3 4" key="1">
    <citation type="submission" date="2019-07" db="EMBL/GenBank/DDBJ databases">
        <title>Sphingomonas alkalisoli sp. nov., isolated from rhizosphere soil of Suaedae salsa.</title>
        <authorList>
            <person name="Zhang H."/>
            <person name="Xu L."/>
            <person name="Zhang J.-X."/>
            <person name="Sun J.-Q."/>
        </authorList>
    </citation>
    <scope>NUCLEOTIDE SEQUENCE [LARGE SCALE GENOMIC DNA]</scope>
    <source>
        <strain evidence="3 4">XS-10</strain>
    </source>
</reference>
<dbReference type="AlphaFoldDB" id="A0A518RJW7"/>
<dbReference type="InterPro" id="IPR052350">
    <property type="entry name" value="Metallo-dep_Lactonases"/>
</dbReference>
<dbReference type="Pfam" id="PF04909">
    <property type="entry name" value="Amidohydro_2"/>
    <property type="match status" value="1"/>
</dbReference>
<dbReference type="EMBL" id="CP042239">
    <property type="protein sequence ID" value="QDX27709.1"/>
    <property type="molecule type" value="Genomic_DNA"/>
</dbReference>
<dbReference type="Gene3D" id="3.20.20.140">
    <property type="entry name" value="Metal-dependent hydrolases"/>
    <property type="match status" value="1"/>
</dbReference>
<dbReference type="PANTHER" id="PTHR43569:SF2">
    <property type="entry name" value="AMIDOHYDROLASE-RELATED DOMAIN-CONTAINING PROTEIN"/>
    <property type="match status" value="1"/>
</dbReference>
<name>A0A518RJW7_9SPHN</name>
<evidence type="ECO:0000313" key="3">
    <source>
        <dbReference type="EMBL" id="QDX27709.1"/>
    </source>
</evidence>
<accession>A0A518RJW7</accession>
<feature type="domain" description="Amidohydrolase-related" evidence="2">
    <location>
        <begin position="10"/>
        <end position="292"/>
    </location>
</feature>
<dbReference type="PANTHER" id="PTHR43569">
    <property type="entry name" value="AMIDOHYDROLASE"/>
    <property type="match status" value="1"/>
</dbReference>
<gene>
    <name evidence="3" type="ORF">FPZ54_17980</name>
</gene>
<dbReference type="OrthoDB" id="9787654at2"/>
<dbReference type="SUPFAM" id="SSF51556">
    <property type="entry name" value="Metallo-dependent hydrolases"/>
    <property type="match status" value="1"/>
</dbReference>
<dbReference type="KEGG" id="ssua:FPZ54_17980"/>
<protein>
    <submittedName>
        <fullName evidence="3">Amidohydrolase</fullName>
    </submittedName>
</protein>
<proteinExistence type="inferred from homology"/>
<dbReference type="Proteomes" id="UP000318055">
    <property type="component" value="Chromosome"/>
</dbReference>
<dbReference type="GO" id="GO:0016787">
    <property type="term" value="F:hydrolase activity"/>
    <property type="evidence" value="ECO:0007669"/>
    <property type="project" value="UniProtKB-KW"/>
</dbReference>
<evidence type="ECO:0000256" key="1">
    <source>
        <dbReference type="ARBA" id="ARBA00038310"/>
    </source>
</evidence>
<evidence type="ECO:0000259" key="2">
    <source>
        <dbReference type="Pfam" id="PF04909"/>
    </source>
</evidence>
<sequence length="298" mass="32681">MPNPRVKLFDTHAHFFTNDTARYPVDLTGARETPEALTARLERDPSTAARVLALWDECGVTGGAAVQYNTVYKTDNSYTVDVADAHHDRVSAVLILRAHDPETPGKLRAIATAHNVTGLRLFGYPDAEGDYPWLDSDAALKTWDVAAELGLHMIIMYAPGRPSFAALRRIVALAKRYPKTTIALDHCGWPGVENGVAGTIGPEHLELVDVPNIQFKFTQINFNRFAETGIDAAAFVKLLVDTYGADRVMWGSDYGNTQNSYAEMVEQAIAATAQLSDADRAKVLHDNGARLFADRLKP</sequence>
<comment type="similarity">
    <text evidence="1">Belongs to the metallo-dependent hydrolases superfamily.</text>
</comment>
<organism evidence="3 4">
    <name type="scientific">Sphingomonas suaedae</name>
    <dbReference type="NCBI Taxonomy" id="2599297"/>
    <lineage>
        <taxon>Bacteria</taxon>
        <taxon>Pseudomonadati</taxon>
        <taxon>Pseudomonadota</taxon>
        <taxon>Alphaproteobacteria</taxon>
        <taxon>Sphingomonadales</taxon>
        <taxon>Sphingomonadaceae</taxon>
        <taxon>Sphingomonas</taxon>
    </lineage>
</organism>
<dbReference type="RefSeq" id="WP_145849184.1">
    <property type="nucleotide sequence ID" value="NZ_CP042239.1"/>
</dbReference>
<keyword evidence="3" id="KW-0378">Hydrolase</keyword>